<feature type="compositionally biased region" description="Basic and acidic residues" evidence="13">
    <location>
        <begin position="848"/>
        <end position="858"/>
    </location>
</feature>
<keyword evidence="6" id="KW-0735">Signal-anchor</keyword>
<feature type="domain" description="Concentrative nucleoside transporter C-terminal" evidence="17">
    <location>
        <begin position="1192"/>
        <end position="1398"/>
    </location>
</feature>
<keyword evidence="21" id="KW-1185">Reference proteome</keyword>
<dbReference type="FunCoup" id="G7DWN2">
    <property type="interactions" value="352"/>
</dbReference>
<keyword evidence="5 12" id="KW-0256">Endoplasmic reticulum</keyword>
<evidence type="ECO:0000256" key="9">
    <source>
        <dbReference type="ARBA" id="ARBA00023180"/>
    </source>
</evidence>
<keyword evidence="10 12" id="KW-0326">Glycosidase</keyword>
<evidence type="ECO:0000256" key="12">
    <source>
        <dbReference type="RuleBase" id="RU368089"/>
    </source>
</evidence>
<dbReference type="Pfam" id="PF01773">
    <property type="entry name" value="Nucleos_tra2_N"/>
    <property type="match status" value="1"/>
</dbReference>
<dbReference type="PANTHER" id="PTHR10412">
    <property type="entry name" value="MANNOSYL-OLIGOSACCHARIDE GLUCOSIDASE"/>
    <property type="match status" value="1"/>
</dbReference>
<organism evidence="20 21">
    <name type="scientific">Mixia osmundae (strain CBS 9802 / IAM 14324 / JCM 22182 / KY 12970)</name>
    <dbReference type="NCBI Taxonomy" id="764103"/>
    <lineage>
        <taxon>Eukaryota</taxon>
        <taxon>Fungi</taxon>
        <taxon>Dikarya</taxon>
        <taxon>Basidiomycota</taxon>
        <taxon>Pucciniomycotina</taxon>
        <taxon>Mixiomycetes</taxon>
        <taxon>Mixiales</taxon>
        <taxon>Mixiaceae</taxon>
        <taxon>Mixia</taxon>
    </lineage>
</organism>
<feature type="transmembrane region" description="Helical" evidence="12">
    <location>
        <begin position="930"/>
        <end position="950"/>
    </location>
</feature>
<evidence type="ECO:0000259" key="19">
    <source>
        <dbReference type="Pfam" id="PF16923"/>
    </source>
</evidence>
<feature type="domain" description="Glycosyl hydrolase family 63 N-terminal" evidence="19">
    <location>
        <begin position="38"/>
        <end position="263"/>
    </location>
</feature>
<evidence type="ECO:0000256" key="10">
    <source>
        <dbReference type="ARBA" id="ARBA00023295"/>
    </source>
</evidence>
<keyword evidence="7 12" id="KW-1133">Transmembrane helix</keyword>
<reference evidence="20 21" key="1">
    <citation type="journal article" date="2011" name="J. Gen. Appl. Microbiol.">
        <title>Draft genome sequencing of the enigmatic basidiomycete Mixia osmundae.</title>
        <authorList>
            <person name="Nishida H."/>
            <person name="Nagatsuka Y."/>
            <person name="Sugiyama J."/>
        </authorList>
    </citation>
    <scope>NUCLEOTIDE SEQUENCE [LARGE SCALE GENOMIC DNA]</scope>
    <source>
        <strain evidence="21">CBS 9802 / IAM 14324 / JCM 22182 / KY 12970</strain>
    </source>
</reference>
<feature type="domain" description="Nucleoside transporter/FeoB GTPase Gate" evidence="18">
    <location>
        <begin position="1089"/>
        <end position="1185"/>
    </location>
</feature>
<feature type="transmembrane region" description="Helical" evidence="12">
    <location>
        <begin position="898"/>
        <end position="918"/>
    </location>
</feature>
<dbReference type="eggNOG" id="KOG2161">
    <property type="taxonomic scope" value="Eukaryota"/>
</dbReference>
<feature type="transmembrane region" description="Helical" evidence="12">
    <location>
        <begin position="1163"/>
        <end position="1183"/>
    </location>
</feature>
<evidence type="ECO:0000256" key="3">
    <source>
        <dbReference type="ARBA" id="ARBA00022692"/>
    </source>
</evidence>
<evidence type="ECO:0000256" key="11">
    <source>
        <dbReference type="ARBA" id="ARBA00038888"/>
    </source>
</evidence>
<evidence type="ECO:0000256" key="13">
    <source>
        <dbReference type="SAM" id="MobiDB-lite"/>
    </source>
</evidence>
<dbReference type="InterPro" id="IPR011642">
    <property type="entry name" value="Gate_dom"/>
</dbReference>
<keyword evidence="4 12" id="KW-0378">Hydrolase</keyword>
<protein>
    <recommendedName>
        <fullName evidence="11 12">Mannosyl-oligosaccharide glucosidase</fullName>
        <ecNumber evidence="11 12">3.2.1.106</ecNumber>
    </recommendedName>
</protein>
<evidence type="ECO:0000259" key="17">
    <source>
        <dbReference type="Pfam" id="PF07662"/>
    </source>
</evidence>
<feature type="region of interest" description="Disordered" evidence="13">
    <location>
        <begin position="833"/>
        <end position="858"/>
    </location>
</feature>
<dbReference type="SUPFAM" id="SSF48208">
    <property type="entry name" value="Six-hairpin glycosidases"/>
    <property type="match status" value="1"/>
</dbReference>
<evidence type="ECO:0000259" key="16">
    <source>
        <dbReference type="Pfam" id="PF03200"/>
    </source>
</evidence>
<feature type="transmembrane region" description="Helical" evidence="12">
    <location>
        <begin position="1026"/>
        <end position="1046"/>
    </location>
</feature>
<comment type="similarity">
    <text evidence="2 12">Belongs to the glycosyl hydrolase 63 family.</text>
</comment>
<evidence type="ECO:0000259" key="15">
    <source>
        <dbReference type="Pfam" id="PF01773"/>
    </source>
</evidence>
<dbReference type="InParanoid" id="G7DWN2"/>
<dbReference type="Pfam" id="PF03200">
    <property type="entry name" value="Glyco_hydro_63"/>
    <property type="match status" value="1"/>
</dbReference>
<feature type="chain" id="PRO_5009955545" description="Mannosyl-oligosaccharide glucosidase" evidence="14">
    <location>
        <begin position="18"/>
        <end position="1401"/>
    </location>
</feature>
<dbReference type="Pfam" id="PF07662">
    <property type="entry name" value="Nucleos_tra2_C"/>
    <property type="match status" value="1"/>
</dbReference>
<feature type="domain" description="Glycosyl hydrolase family 63 C-terminal" evidence="16">
    <location>
        <begin position="303"/>
        <end position="809"/>
    </location>
</feature>
<dbReference type="InterPro" id="IPR011657">
    <property type="entry name" value="CNT_C_dom"/>
</dbReference>
<dbReference type="InterPro" id="IPR004888">
    <property type="entry name" value="Glycoside_hydrolase_63"/>
</dbReference>
<dbReference type="Gene3D" id="1.50.10.10">
    <property type="match status" value="1"/>
</dbReference>
<feature type="transmembrane region" description="Helical" evidence="12">
    <location>
        <begin position="970"/>
        <end position="991"/>
    </location>
</feature>
<evidence type="ECO:0000259" key="18">
    <source>
        <dbReference type="Pfam" id="PF07670"/>
    </source>
</evidence>
<evidence type="ECO:0000256" key="4">
    <source>
        <dbReference type="ARBA" id="ARBA00022801"/>
    </source>
</evidence>
<reference evidence="20 21" key="2">
    <citation type="journal article" date="2012" name="Open Biol.">
        <title>Characteristics of nucleosomes and linker DNA regions on the genome of the basidiomycete Mixia osmundae revealed by mono- and dinucleosome mapping.</title>
        <authorList>
            <person name="Nishida H."/>
            <person name="Kondo S."/>
            <person name="Matsumoto T."/>
            <person name="Suzuki Y."/>
            <person name="Yoshikawa H."/>
            <person name="Taylor T.D."/>
            <person name="Sugiyama J."/>
        </authorList>
    </citation>
    <scope>NUCLEOTIDE SEQUENCE [LARGE SCALE GENOMIC DNA]</scope>
    <source>
        <strain evidence="21">CBS 9802 / IAM 14324 / JCM 22182 / KY 12970</strain>
    </source>
</reference>
<dbReference type="InterPro" id="IPR002668">
    <property type="entry name" value="CNT_N_dom"/>
</dbReference>
<feature type="transmembrane region" description="Helical" evidence="12">
    <location>
        <begin position="1307"/>
        <end position="1324"/>
    </location>
</feature>
<keyword evidence="9" id="KW-0325">Glycoprotein</keyword>
<dbReference type="OrthoDB" id="6075923at2759"/>
<comment type="function">
    <text evidence="12">Cleaves the distal alpha 1,2-linked glucose residue from the Glc(3)Man(9)GlcNAc(2) oligosaccharide precursor.</text>
</comment>
<dbReference type="Pfam" id="PF16923">
    <property type="entry name" value="Glyco_hydro_63N"/>
    <property type="match status" value="1"/>
</dbReference>
<keyword evidence="14" id="KW-0732">Signal</keyword>
<proteinExistence type="inferred from homology"/>
<dbReference type="EC" id="3.2.1.106" evidence="11 12"/>
<name>G7DWN2_MIXOS</name>
<comment type="caution">
    <text evidence="20">The sequence shown here is derived from an EMBL/GenBank/DDBJ whole genome shotgun (WGS) entry which is preliminary data.</text>
</comment>
<dbReference type="GO" id="GO:0009311">
    <property type="term" value="P:oligosaccharide metabolic process"/>
    <property type="evidence" value="ECO:0007669"/>
    <property type="project" value="UniProtKB-UniRule"/>
</dbReference>
<dbReference type="PANTHER" id="PTHR10412:SF11">
    <property type="entry name" value="MANNOSYL-OLIGOSACCHARIDE GLUCOSIDASE"/>
    <property type="match status" value="1"/>
</dbReference>
<feature type="signal peptide" evidence="14">
    <location>
        <begin position="1"/>
        <end position="17"/>
    </location>
</feature>
<comment type="subcellular location">
    <subcellularLocation>
        <location evidence="1 12">Endoplasmic reticulum membrane</location>
        <topology evidence="1 12">Single-pass type II membrane protein</topology>
    </subcellularLocation>
</comment>
<dbReference type="HOGENOM" id="CLU_254293_0_0_1"/>
<gene>
    <name evidence="20" type="primary">Mo01647</name>
    <name evidence="20" type="ORF">E5Q_01647</name>
</gene>
<comment type="catalytic activity">
    <reaction evidence="12">
        <text>N(4)-(alpha-D-Glc-(1-&gt;2)-alpha-D-Glc-(1-&gt;3)-alpha-D-Glc-(1-&gt;3)-alpha-D-Man-(1-&gt;2)-alpha-D-Man-(1-&gt;2)-alpha-D-Man-(1-&gt;3)-[alpha-D-Man-(1-&gt;2)-alpha-D-Man-(1-&gt;3)-[alpha-D-Man-(1-&gt;2)-alpha-D-Man-(1-&gt;6)]-alpha-D-Man-(1-&gt;6)]-beta-D-Man-(1-&gt;4)-beta-D-GlcNAc-(1-&gt;4)-beta-D-GlcNAc)-L-asparaginyl-[protein] + H2O = N(4)-(alpha-D-Glc-(1-&gt;3)-alpha-D-Glc-(1-&gt;3)-alpha-D-Man-(1-&gt;2)-alpha-D-Man-(1-&gt;2)-alpha-D-Man-(1-&gt;3)-[alpha-D-Man-(1-&gt;2)-alpha-D-Man-(1-&gt;3)-[alpha-D-Man-(1-&gt;2)-alpha-D-Man-(1-&gt;6)]-alpha-D-Man-(1-&gt;6)]-beta-D-Man-(1-&gt;4)-beta-D-GlcNAc-(1-&gt;4)-beta-D-GlcNAc)-L-asparaginyl-[protein] + beta-D-glucose</text>
        <dbReference type="Rhea" id="RHEA:55988"/>
        <dbReference type="Rhea" id="RHEA-COMP:12806"/>
        <dbReference type="Rhea" id="RHEA-COMP:14355"/>
        <dbReference type="ChEBI" id="CHEBI:15377"/>
        <dbReference type="ChEBI" id="CHEBI:15903"/>
        <dbReference type="ChEBI" id="CHEBI:59082"/>
        <dbReference type="ChEBI" id="CHEBI:132537"/>
        <dbReference type="EC" id="3.2.1.106"/>
    </reaction>
</comment>
<dbReference type="InterPro" id="IPR012341">
    <property type="entry name" value="6hp_glycosidase-like_sf"/>
</dbReference>
<feature type="transmembrane region" description="Helical" evidence="12">
    <location>
        <begin position="1067"/>
        <end position="1088"/>
    </location>
</feature>
<dbReference type="InterPro" id="IPR031335">
    <property type="entry name" value="Glyco_hydro_63_C"/>
</dbReference>
<dbReference type="EMBL" id="BABT02000053">
    <property type="protein sequence ID" value="GAA94992.1"/>
    <property type="molecule type" value="Genomic_DNA"/>
</dbReference>
<feature type="transmembrane region" description="Helical" evidence="12">
    <location>
        <begin position="1281"/>
        <end position="1300"/>
    </location>
</feature>
<evidence type="ECO:0000313" key="21">
    <source>
        <dbReference type="Proteomes" id="UP000009131"/>
    </source>
</evidence>
<keyword evidence="8 12" id="KW-0472">Membrane</keyword>
<sequence>MRLLFTLLAATVASVTCQTDKGQQLQYDEAGQLAVNQSLFWGTWRPNLYLGMRARVPDSLMFGLIWYGVHDYASHAKARHSCEQDDGLAAYDWLRHDGRTSGAQIISDPLNNINLRTSFLKVPGGQHGGSWALKINGRAIDPMQPARIALTPYFGIEGSGSFELESKEAEDGILSPVVLNGQTGDLGSFSIRIEDGKSTVSVPVSSYQDEFGDRLSRYAYISRAVGKGQIWRAKDVIMSDAAQYGNALVEKYGQDNPPEPAQVLTLSNDARDGANLWAFQRMLEAPFTTYIYFDADDVPQKLTSQALEAGLEASKQAFDDRFERTFALTSKGYVGEHVMLAKSLLSNLIGGIGYFHGNSVVDRSRDFGDDLEDEGGVPVQPKPELTEERTLFTATPSRSFFPRGFYWDEGFHLSLIGAWDNDMSLDILRSWVDLIDENGWVGREQILGDEARSKVPSEFITQYPTYANPPTLTIAVTDYIARLRARGIDVTNADFDDRLKGAMPPVMAATGSTEELSNRLLSDTSLAKAFLLSIYPKLKLHYEWFRRTQRGEIREWDRDASHKTEGYRWRGRTADHVLTSGLDDYPRARPPHTGELHLDLISWVGFFSRTMSEIAAFIGEEEDKADYDEAYAAIVQNIDDLHWNEDEQMYCDLSVNEEDESVFVCHKGYISLFPFMLGLMAPDSPHLGSVLDLLRDPEHLWSDYGIRSLSKSDPYFGKGDGYWTGPIWIQFQAMILKALHQKYARYPGPHQQQAQQIYSELRNNVVNNVKKEYDRTQYSWEQYNALTGQGQRSHPFCGWTSMVTLIMAEIVVPQLDKSLANSSLDIMQEGGILPSNAPLHRPPSAESPGEKFSEEGKRQELQIKEQDLDASSYMTEEGDDTDEPHKYSLASLYIRFRALVHLVLVAVLLGWWISGLVLPRTRHYWIITTVWAWFFILLICFQWVPTSIFSDPIERSWNATVSRGFWSLSYMTRLSIGVVGLLALVLGSAFGVQSADSSYGHRAQGLFGLIVFMSALYLTSRSRKHIQADTVIVALAFQQIIALFVLKTGAGQSFFKWISTAARDLLMQGYAGAAFFWSEAFLSNNFFFVNTLSVIVFFVALVTLLLHYGILSWILVRFAWFFFKTLRISGAEAIAATACPFIGQGESAILCRQFVRSMTSSEIHLVMTSGFSTIAGSTFLAYVSLGVDPTILITSSVMSIPAAIAVSKMRWPERGHPLTAGKVHIPPDPDRAESGLVALSNGAIFGVKVASSIFANVLVVVSLLALVNGLLAWIFQFFSVQGLTLQFILGYILWPVVWLMGVPKQDIVAISQLIGLKVISNEFVAYTDLQPLRATLSTRGLIIVQYALCGFGNVASLGIQLGVLSALAPNQKRRIIRCGVSALICGIFTTLMTATTAGMLS</sequence>
<dbReference type="eggNOG" id="KOG3747">
    <property type="taxonomic scope" value="Eukaryota"/>
</dbReference>
<dbReference type="InterPro" id="IPR031631">
    <property type="entry name" value="Glyco_hydro_63N"/>
</dbReference>
<evidence type="ECO:0000256" key="7">
    <source>
        <dbReference type="ARBA" id="ARBA00022989"/>
    </source>
</evidence>
<evidence type="ECO:0000256" key="8">
    <source>
        <dbReference type="ARBA" id="ARBA00023136"/>
    </source>
</evidence>
<dbReference type="RefSeq" id="XP_014566456.1">
    <property type="nucleotide sequence ID" value="XM_014710970.1"/>
</dbReference>
<feature type="transmembrane region" description="Helical" evidence="12">
    <location>
        <begin position="1344"/>
        <end position="1368"/>
    </location>
</feature>
<dbReference type="InterPro" id="IPR008928">
    <property type="entry name" value="6-hairpin_glycosidase_sf"/>
</dbReference>
<accession>G7DWN2</accession>
<dbReference type="Proteomes" id="UP000009131">
    <property type="component" value="Unassembled WGS sequence"/>
</dbReference>
<evidence type="ECO:0000313" key="20">
    <source>
        <dbReference type="EMBL" id="GAA94992.1"/>
    </source>
</evidence>
<evidence type="ECO:0000256" key="2">
    <source>
        <dbReference type="ARBA" id="ARBA00010833"/>
    </source>
</evidence>
<comment type="caution">
    <text evidence="12">Lacks conserved residue(s) required for the propagation of feature annotation.</text>
</comment>
<dbReference type="InterPro" id="IPR038518">
    <property type="entry name" value="Glyco_hydro_63N_sf"/>
</dbReference>
<evidence type="ECO:0000256" key="14">
    <source>
        <dbReference type="SAM" id="SignalP"/>
    </source>
</evidence>
<feature type="transmembrane region" description="Helical" evidence="12">
    <location>
        <begin position="1253"/>
        <end position="1275"/>
    </location>
</feature>
<evidence type="ECO:0000256" key="1">
    <source>
        <dbReference type="ARBA" id="ARBA00004648"/>
    </source>
</evidence>
<keyword evidence="3 12" id="KW-0812">Transmembrane</keyword>
<evidence type="ECO:0000256" key="6">
    <source>
        <dbReference type="ARBA" id="ARBA00022968"/>
    </source>
</evidence>
<dbReference type="GO" id="GO:0005789">
    <property type="term" value="C:endoplasmic reticulum membrane"/>
    <property type="evidence" value="ECO:0007669"/>
    <property type="project" value="UniProtKB-SubCell"/>
</dbReference>
<dbReference type="STRING" id="764103.G7DWN2"/>
<feature type="transmembrane region" description="Helical" evidence="12">
    <location>
        <begin position="1094"/>
        <end position="1116"/>
    </location>
</feature>
<feature type="transmembrane region" description="Helical" evidence="12">
    <location>
        <begin position="1380"/>
        <end position="1400"/>
    </location>
</feature>
<dbReference type="GO" id="GO:0004573">
    <property type="term" value="F:Glc3Man9GlcNAc2 oligosaccharide glucosidase activity"/>
    <property type="evidence" value="ECO:0007669"/>
    <property type="project" value="UniProtKB-UniRule"/>
</dbReference>
<evidence type="ECO:0000256" key="5">
    <source>
        <dbReference type="ARBA" id="ARBA00022824"/>
    </source>
</evidence>
<dbReference type="GO" id="GO:0006487">
    <property type="term" value="P:protein N-linked glycosylation"/>
    <property type="evidence" value="ECO:0007669"/>
    <property type="project" value="UniProtKB-UniRule"/>
</dbReference>
<dbReference type="Pfam" id="PF07670">
    <property type="entry name" value="Gate"/>
    <property type="match status" value="1"/>
</dbReference>
<dbReference type="Gene3D" id="2.70.98.110">
    <property type="entry name" value="Glycosyl hydrolase family 63, N-terminal domain"/>
    <property type="match status" value="1"/>
</dbReference>
<feature type="domain" description="Concentrative nucleoside transporter N-terminal" evidence="15">
    <location>
        <begin position="1007"/>
        <end position="1078"/>
    </location>
</feature>